<dbReference type="InterPro" id="IPR009739">
    <property type="entry name" value="LprI-like_N"/>
</dbReference>
<sequence>MRRLIVCTLLAASAPAFAEGQGLLQESLKDCDKNQLAMNVCASHRFDLADQALNQQYKQNLATSQDAATLTRLREAQRAWLIFRDKDCLADTGPRAESGSIWPLLHFSCLEKHTMRRTEDLKLQACGLEGCVK</sequence>
<dbReference type="Pfam" id="PF07007">
    <property type="entry name" value="LprI"/>
    <property type="match status" value="1"/>
</dbReference>
<feature type="signal peptide" evidence="1">
    <location>
        <begin position="1"/>
        <end position="18"/>
    </location>
</feature>
<gene>
    <name evidence="3" type="ORF">ACFQO0_07005</name>
</gene>
<accession>A0ABW2J4M0</accession>
<reference evidence="4" key="1">
    <citation type="journal article" date="2019" name="Int. J. Syst. Evol. Microbiol.">
        <title>The Global Catalogue of Microorganisms (GCM) 10K type strain sequencing project: providing services to taxonomists for standard genome sequencing and annotation.</title>
        <authorList>
            <consortium name="The Broad Institute Genomics Platform"/>
            <consortium name="The Broad Institute Genome Sequencing Center for Infectious Disease"/>
            <person name="Wu L."/>
            <person name="Ma J."/>
        </authorList>
    </citation>
    <scope>NUCLEOTIDE SEQUENCE [LARGE SCALE GENOMIC DNA]</scope>
    <source>
        <strain evidence="4">CCUG 36956</strain>
    </source>
</reference>
<feature type="domain" description="Lysozyme inhibitor LprI-like N-terminal" evidence="2">
    <location>
        <begin position="33"/>
        <end position="121"/>
    </location>
</feature>
<dbReference type="EMBL" id="JBHTCC010000001">
    <property type="protein sequence ID" value="MFC7298182.1"/>
    <property type="molecule type" value="Genomic_DNA"/>
</dbReference>
<dbReference type="Proteomes" id="UP001596379">
    <property type="component" value="Unassembled WGS sequence"/>
</dbReference>
<evidence type="ECO:0000313" key="4">
    <source>
        <dbReference type="Proteomes" id="UP001596379"/>
    </source>
</evidence>
<protein>
    <submittedName>
        <fullName evidence="3">Lysozyme inhibitor LprI family protein</fullName>
    </submittedName>
</protein>
<evidence type="ECO:0000313" key="3">
    <source>
        <dbReference type="EMBL" id="MFC7298182.1"/>
    </source>
</evidence>
<proteinExistence type="predicted"/>
<comment type="caution">
    <text evidence="3">The sequence shown here is derived from an EMBL/GenBank/DDBJ whole genome shotgun (WGS) entry which is preliminary data.</text>
</comment>
<evidence type="ECO:0000256" key="1">
    <source>
        <dbReference type="SAM" id="SignalP"/>
    </source>
</evidence>
<dbReference type="RefSeq" id="WP_382233302.1">
    <property type="nucleotide sequence ID" value="NZ_JBHTCC010000001.1"/>
</dbReference>
<keyword evidence="1" id="KW-0732">Signal</keyword>
<feature type="chain" id="PRO_5045536005" evidence="1">
    <location>
        <begin position="19"/>
        <end position="133"/>
    </location>
</feature>
<keyword evidence="4" id="KW-1185">Reference proteome</keyword>
<name>A0ABW2J4M0_9BURK</name>
<evidence type="ECO:0000259" key="2">
    <source>
        <dbReference type="Pfam" id="PF07007"/>
    </source>
</evidence>
<dbReference type="Gene3D" id="1.20.1270.180">
    <property type="match status" value="1"/>
</dbReference>
<organism evidence="3 4">
    <name type="scientific">Herminiimonas aquatilis</name>
    <dbReference type="NCBI Taxonomy" id="345342"/>
    <lineage>
        <taxon>Bacteria</taxon>
        <taxon>Pseudomonadati</taxon>
        <taxon>Pseudomonadota</taxon>
        <taxon>Betaproteobacteria</taxon>
        <taxon>Burkholderiales</taxon>
        <taxon>Oxalobacteraceae</taxon>
        <taxon>Herminiimonas</taxon>
    </lineage>
</organism>